<reference evidence="13" key="1">
    <citation type="journal article" date="2023" name="Mol. Phylogenet. Evol.">
        <title>Genome-scale phylogeny and comparative genomics of the fungal order Sordariales.</title>
        <authorList>
            <person name="Hensen N."/>
            <person name="Bonometti L."/>
            <person name="Westerberg I."/>
            <person name="Brannstrom I.O."/>
            <person name="Guillou S."/>
            <person name="Cros-Aarteil S."/>
            <person name="Calhoun S."/>
            <person name="Haridas S."/>
            <person name="Kuo A."/>
            <person name="Mondo S."/>
            <person name="Pangilinan J."/>
            <person name="Riley R."/>
            <person name="LaButti K."/>
            <person name="Andreopoulos B."/>
            <person name="Lipzen A."/>
            <person name="Chen C."/>
            <person name="Yan M."/>
            <person name="Daum C."/>
            <person name="Ng V."/>
            <person name="Clum A."/>
            <person name="Steindorff A."/>
            <person name="Ohm R.A."/>
            <person name="Martin F."/>
            <person name="Silar P."/>
            <person name="Natvig D.O."/>
            <person name="Lalanne C."/>
            <person name="Gautier V."/>
            <person name="Ament-Velasquez S.L."/>
            <person name="Kruys A."/>
            <person name="Hutchinson M.I."/>
            <person name="Powell A.J."/>
            <person name="Barry K."/>
            <person name="Miller A.N."/>
            <person name="Grigoriev I.V."/>
            <person name="Debuchy R."/>
            <person name="Gladieux P."/>
            <person name="Hiltunen Thoren M."/>
            <person name="Johannesson H."/>
        </authorList>
    </citation>
    <scope>NUCLEOTIDE SEQUENCE</scope>
    <source>
        <strain evidence="13">CBS 958.72</strain>
    </source>
</reference>
<dbReference type="InterPro" id="IPR008427">
    <property type="entry name" value="Extracellular_membr_CFEM_dom"/>
</dbReference>
<evidence type="ECO:0000313" key="13">
    <source>
        <dbReference type="EMBL" id="KAK3367036.1"/>
    </source>
</evidence>
<feature type="domain" description="CFEM" evidence="12">
    <location>
        <begin position="411"/>
        <end position="524"/>
    </location>
</feature>
<keyword evidence="6 11" id="KW-0732">Signal</keyword>
<evidence type="ECO:0000256" key="10">
    <source>
        <dbReference type="SAM" id="MobiDB-lite"/>
    </source>
</evidence>
<dbReference type="GO" id="GO:0046872">
    <property type="term" value="F:metal ion binding"/>
    <property type="evidence" value="ECO:0007669"/>
    <property type="project" value="UniProtKB-UniRule"/>
</dbReference>
<organism evidence="13 14">
    <name type="scientific">Lasiosphaeria ovina</name>
    <dbReference type="NCBI Taxonomy" id="92902"/>
    <lineage>
        <taxon>Eukaryota</taxon>
        <taxon>Fungi</taxon>
        <taxon>Dikarya</taxon>
        <taxon>Ascomycota</taxon>
        <taxon>Pezizomycotina</taxon>
        <taxon>Sordariomycetes</taxon>
        <taxon>Sordariomycetidae</taxon>
        <taxon>Sordariales</taxon>
        <taxon>Lasiosphaeriaceae</taxon>
        <taxon>Lasiosphaeria</taxon>
    </lineage>
</organism>
<evidence type="ECO:0000256" key="9">
    <source>
        <dbReference type="PROSITE-ProRule" id="PRU01356"/>
    </source>
</evidence>
<dbReference type="GO" id="GO:0005576">
    <property type="term" value="C:extracellular region"/>
    <property type="evidence" value="ECO:0007669"/>
    <property type="project" value="UniProtKB-SubCell"/>
</dbReference>
<evidence type="ECO:0000256" key="8">
    <source>
        <dbReference type="ARBA" id="ARBA00023288"/>
    </source>
</evidence>
<feature type="region of interest" description="Disordered" evidence="10">
    <location>
        <begin position="185"/>
        <end position="293"/>
    </location>
</feature>
<evidence type="ECO:0000256" key="2">
    <source>
        <dbReference type="ARBA" id="ARBA00004613"/>
    </source>
</evidence>
<feature type="chain" id="PRO_5041956085" description="CFEM domain-containing protein" evidence="11">
    <location>
        <begin position="17"/>
        <end position="651"/>
    </location>
</feature>
<comment type="similarity">
    <text evidence="3">Belongs to the RBT5 family.</text>
</comment>
<reference evidence="13" key="2">
    <citation type="submission" date="2023-06" db="EMBL/GenBank/DDBJ databases">
        <authorList>
            <consortium name="Lawrence Berkeley National Laboratory"/>
            <person name="Haridas S."/>
            <person name="Hensen N."/>
            <person name="Bonometti L."/>
            <person name="Westerberg I."/>
            <person name="Brannstrom I.O."/>
            <person name="Guillou S."/>
            <person name="Cros-Aarteil S."/>
            <person name="Calhoun S."/>
            <person name="Kuo A."/>
            <person name="Mondo S."/>
            <person name="Pangilinan J."/>
            <person name="Riley R."/>
            <person name="Labutti K."/>
            <person name="Andreopoulos B."/>
            <person name="Lipzen A."/>
            <person name="Chen C."/>
            <person name="Yanf M."/>
            <person name="Daum C."/>
            <person name="Ng V."/>
            <person name="Clum A."/>
            <person name="Steindorff A."/>
            <person name="Ohm R."/>
            <person name="Martin F."/>
            <person name="Silar P."/>
            <person name="Natvig D."/>
            <person name="Lalanne C."/>
            <person name="Gautier V."/>
            <person name="Ament-Velasquez S.L."/>
            <person name="Kruys A."/>
            <person name="Hutchinson M.I."/>
            <person name="Powell A.J."/>
            <person name="Barry K."/>
            <person name="Miller A.N."/>
            <person name="Grigoriev I.V."/>
            <person name="Debuchy R."/>
            <person name="Gladieux P."/>
            <person name="Thoren M.H."/>
            <person name="Johannesson H."/>
        </authorList>
    </citation>
    <scope>NUCLEOTIDE SEQUENCE</scope>
    <source>
        <strain evidence="13">CBS 958.72</strain>
    </source>
</reference>
<keyword evidence="4" id="KW-0964">Secreted</keyword>
<accession>A0AAE0K0E1</accession>
<evidence type="ECO:0000256" key="3">
    <source>
        <dbReference type="ARBA" id="ARBA00010031"/>
    </source>
</evidence>
<name>A0AAE0K0E1_9PEZI</name>
<keyword evidence="5" id="KW-0472">Membrane</keyword>
<proteinExistence type="inferred from homology"/>
<comment type="caution">
    <text evidence="13">The sequence shown here is derived from an EMBL/GenBank/DDBJ whole genome shotgun (WGS) entry which is preliminary data.</text>
</comment>
<evidence type="ECO:0000256" key="6">
    <source>
        <dbReference type="ARBA" id="ARBA00022729"/>
    </source>
</evidence>
<comment type="subcellular location">
    <subcellularLocation>
        <location evidence="1">Membrane</location>
        <topology evidence="1">Lipid-anchor</topology>
        <topology evidence="1">GPI-anchor</topology>
    </subcellularLocation>
    <subcellularLocation>
        <location evidence="2">Secreted</location>
    </subcellularLocation>
</comment>
<evidence type="ECO:0000313" key="14">
    <source>
        <dbReference type="Proteomes" id="UP001287356"/>
    </source>
</evidence>
<dbReference type="GO" id="GO:0098552">
    <property type="term" value="C:side of membrane"/>
    <property type="evidence" value="ECO:0007669"/>
    <property type="project" value="UniProtKB-KW"/>
</dbReference>
<comment type="caution">
    <text evidence="9">Lacks conserved residue(s) required for the propagation of feature annotation.</text>
</comment>
<keyword evidence="8" id="KW-0449">Lipoprotein</keyword>
<protein>
    <recommendedName>
        <fullName evidence="12">CFEM domain-containing protein</fullName>
    </recommendedName>
</protein>
<evidence type="ECO:0000256" key="11">
    <source>
        <dbReference type="SAM" id="SignalP"/>
    </source>
</evidence>
<evidence type="ECO:0000259" key="12">
    <source>
        <dbReference type="PROSITE" id="PS52012"/>
    </source>
</evidence>
<keyword evidence="7" id="KW-1015">Disulfide bond</keyword>
<feature type="binding site" description="axial binding residue" evidence="9">
    <location>
        <position position="458"/>
    </location>
    <ligand>
        <name>heme</name>
        <dbReference type="ChEBI" id="CHEBI:30413"/>
    </ligand>
    <ligandPart>
        <name>Fe</name>
        <dbReference type="ChEBI" id="CHEBI:18248"/>
    </ligandPart>
</feature>
<keyword evidence="9" id="KW-0349">Heme</keyword>
<evidence type="ECO:0000256" key="5">
    <source>
        <dbReference type="ARBA" id="ARBA00022622"/>
    </source>
</evidence>
<dbReference type="PROSITE" id="PS52012">
    <property type="entry name" value="CFEM"/>
    <property type="match status" value="1"/>
</dbReference>
<keyword evidence="9" id="KW-0408">Iron</keyword>
<keyword evidence="14" id="KW-1185">Reference proteome</keyword>
<evidence type="ECO:0000256" key="1">
    <source>
        <dbReference type="ARBA" id="ARBA00004589"/>
    </source>
</evidence>
<dbReference type="EMBL" id="JAULSN010000007">
    <property type="protein sequence ID" value="KAK3367036.1"/>
    <property type="molecule type" value="Genomic_DNA"/>
</dbReference>
<gene>
    <name evidence="13" type="ORF">B0T24DRAFT_378887</name>
</gene>
<evidence type="ECO:0000256" key="7">
    <source>
        <dbReference type="ARBA" id="ARBA00023157"/>
    </source>
</evidence>
<dbReference type="Proteomes" id="UP001287356">
    <property type="component" value="Unassembled WGS sequence"/>
</dbReference>
<feature type="signal peptide" evidence="11">
    <location>
        <begin position="1"/>
        <end position="16"/>
    </location>
</feature>
<sequence>MKNVVSILALASSVVATGFNKAPPFSCPSNTDNKCTDKQKPGFNFGDLNIGPVFQYNDFTFKNFQCGASSGKRFEPRTSSKFIGGTCHPDKASSPSFGCGASVEKFSLGSIHVKPEFDCDLEFHYDMPDGSTCKHRNPCSKSGTTVVNSQCGGAKNVTIVYPPQPNKPKPSCSVQVPTVSFDCSTKPATTKPATTTAPGTTAPGTTAPGTTAPGTTSTTAPGTTAPGTTAPSTTAPGTTSTTAPGTTAPGTSAPGTTSTTAAGTTSTAPVGVSSNSPVTASSSAPAVVSSSSTVTTTFVTQSTSTVFTTSTQTITSCAPTITNCPANSVVTTVVTVAVSTTICPVTLTQTSVLTTSSAPVVVDTTSSAPVVVDTTSSAPVVVGTTSSAPVDVGTTSVAPVGGSTSSAPADVGTTSTTVIGTTSAATSVAPVETLPCPDVVPSCLSTFILSVGCSDNSDSSCYCPDEIFVKNIFNCIYAHGATDQIVSEAVIFFQGICAQYVPTNPAIATGATVTTYITVSATPTAVAPVYTTITVDQTVVVPCTDSAGVTIPSSSTTVTISTTLSVPQVGFTTGTAGSVGLIPVTTPPAVASSVPGLVTAPATGVITAGPVGTGSFRPSATQPGFVTAGSGRVNAGLGLALGMALLAIVGL</sequence>
<evidence type="ECO:0000256" key="4">
    <source>
        <dbReference type="ARBA" id="ARBA00022525"/>
    </source>
</evidence>
<keyword evidence="5" id="KW-0325">Glycoprotein</keyword>
<keyword evidence="5" id="KW-0336">GPI-anchor</keyword>
<dbReference type="AlphaFoldDB" id="A0AAE0K0E1"/>
<keyword evidence="9" id="KW-0479">Metal-binding</keyword>